<feature type="transmembrane region" description="Helical" evidence="8">
    <location>
        <begin position="336"/>
        <end position="354"/>
    </location>
</feature>
<dbReference type="PROSITE" id="PS50836">
    <property type="entry name" value="DOMON"/>
    <property type="match status" value="1"/>
</dbReference>
<feature type="transmembrane region" description="Helical" evidence="8">
    <location>
        <begin position="18"/>
        <end position="35"/>
    </location>
</feature>
<dbReference type="InterPro" id="IPR045266">
    <property type="entry name" value="DOH_DOMON"/>
</dbReference>
<keyword evidence="6 8" id="KW-1133">Transmembrane helix</keyword>
<evidence type="ECO:0000256" key="2">
    <source>
        <dbReference type="ARBA" id="ARBA00022448"/>
    </source>
</evidence>
<evidence type="ECO:0000256" key="3">
    <source>
        <dbReference type="ARBA" id="ARBA00022692"/>
    </source>
</evidence>
<name>A0A0K9P376_ZOSMR</name>
<gene>
    <name evidence="11" type="ORF">ZOSMA_409G00020</name>
</gene>
<dbReference type="EMBL" id="LFYR01001236">
    <property type="protein sequence ID" value="KMZ63444.1"/>
    <property type="molecule type" value="Genomic_DNA"/>
</dbReference>
<dbReference type="CDD" id="cd08760">
    <property type="entry name" value="Cyt_b561_FRRS1_like"/>
    <property type="match status" value="1"/>
</dbReference>
<keyword evidence="4" id="KW-0732">Signal</keyword>
<dbReference type="SMART" id="SM00665">
    <property type="entry name" value="B561"/>
    <property type="match status" value="1"/>
</dbReference>
<evidence type="ECO:0000259" key="9">
    <source>
        <dbReference type="PROSITE" id="PS50836"/>
    </source>
</evidence>
<feature type="transmembrane region" description="Helical" evidence="8">
    <location>
        <begin position="266"/>
        <end position="287"/>
    </location>
</feature>
<dbReference type="InterPro" id="IPR006593">
    <property type="entry name" value="Cyt_b561/ferric_Rdtase_TM"/>
</dbReference>
<keyword evidence="5" id="KW-0249">Electron transport</keyword>
<protein>
    <recommendedName>
        <fullName evidence="13">Cytochrome b561 and DOMON domain-containing protein</fullName>
    </recommendedName>
</protein>
<evidence type="ECO:0000259" key="10">
    <source>
        <dbReference type="PROSITE" id="PS50939"/>
    </source>
</evidence>
<feature type="transmembrane region" description="Helical" evidence="8">
    <location>
        <begin position="366"/>
        <end position="392"/>
    </location>
</feature>
<feature type="domain" description="Cytochrome b561" evidence="10">
    <location>
        <begin position="228"/>
        <end position="422"/>
    </location>
</feature>
<keyword evidence="3 8" id="KW-0812">Transmembrane</keyword>
<keyword evidence="2" id="KW-0813">Transport</keyword>
<dbReference type="Gene3D" id="1.20.120.1770">
    <property type="match status" value="1"/>
</dbReference>
<evidence type="ECO:0000256" key="6">
    <source>
        <dbReference type="ARBA" id="ARBA00022989"/>
    </source>
</evidence>
<dbReference type="SMART" id="SM00664">
    <property type="entry name" value="DoH"/>
    <property type="match status" value="1"/>
</dbReference>
<comment type="caution">
    <text evidence="11">The sequence shown here is derived from an EMBL/GenBank/DDBJ whole genome shotgun (WGS) entry which is preliminary data.</text>
</comment>
<evidence type="ECO:0000256" key="4">
    <source>
        <dbReference type="ARBA" id="ARBA00022729"/>
    </source>
</evidence>
<evidence type="ECO:0000256" key="8">
    <source>
        <dbReference type="SAM" id="Phobius"/>
    </source>
</evidence>
<dbReference type="STRING" id="29655.A0A0K9P376"/>
<keyword evidence="12" id="KW-1185">Reference proteome</keyword>
<evidence type="ECO:0000256" key="7">
    <source>
        <dbReference type="ARBA" id="ARBA00023136"/>
    </source>
</evidence>
<proteinExistence type="predicted"/>
<evidence type="ECO:0000256" key="5">
    <source>
        <dbReference type="ARBA" id="ARBA00022982"/>
    </source>
</evidence>
<evidence type="ECO:0008006" key="13">
    <source>
        <dbReference type="Google" id="ProtNLM"/>
    </source>
</evidence>
<sequence>MIACGGTPNFQTLNYYKSWLNLLYLAVIFLQYLDLEVKRSMEKQKKSLSSILLIFFFLISVVVLADDAADERHSVIQSTLLDDCSKKLDGVDGHLLPFDTSSLKCYTSWKDQDFIVMYGKGENGVWSFILSAPDKKGYVSIGFSPTGKMVGSNAIAGWVSSTGKGMTKQYYLAGESSKACKPDSGKLQLAPSKTIIISQSERLYLTFQLVNTTQPLSQLIYAIGKSPDSQSYLPMHDSMISTKINYETGGGEEGGDEEEEEEERLITIHGILNLIGWGVLIPIGILFSRYAKTWDPMWFYTHLAIQTLGFCLGLVGFIIGFKLEDADKDRIYKHKNIGIAILVMGSLQVAAILARPKKDTKPRKIWNIYHSVVGVVALALAILNIFYGLYLVDEDKSWKIGFGVFISLWGFVYFVLDKIKSN</sequence>
<evidence type="ECO:0000256" key="1">
    <source>
        <dbReference type="ARBA" id="ARBA00004370"/>
    </source>
</evidence>
<feature type="transmembrane region" description="Helical" evidence="8">
    <location>
        <begin position="398"/>
        <end position="416"/>
    </location>
</feature>
<dbReference type="AlphaFoldDB" id="A0A0K9P376"/>
<dbReference type="CDD" id="cd09631">
    <property type="entry name" value="DOMON_DOH"/>
    <property type="match status" value="1"/>
</dbReference>
<dbReference type="OMA" id="WFYTHLA"/>
<dbReference type="Pfam" id="PF03188">
    <property type="entry name" value="Cytochrom_B561"/>
    <property type="match status" value="1"/>
</dbReference>
<reference evidence="12" key="1">
    <citation type="journal article" date="2016" name="Nature">
        <title>The genome of the seagrass Zostera marina reveals angiosperm adaptation to the sea.</title>
        <authorList>
            <person name="Olsen J.L."/>
            <person name="Rouze P."/>
            <person name="Verhelst B."/>
            <person name="Lin Y.-C."/>
            <person name="Bayer T."/>
            <person name="Collen J."/>
            <person name="Dattolo E."/>
            <person name="De Paoli E."/>
            <person name="Dittami S."/>
            <person name="Maumus F."/>
            <person name="Michel G."/>
            <person name="Kersting A."/>
            <person name="Lauritano C."/>
            <person name="Lohaus R."/>
            <person name="Toepel M."/>
            <person name="Tonon T."/>
            <person name="Vanneste K."/>
            <person name="Amirebrahimi M."/>
            <person name="Brakel J."/>
            <person name="Bostroem C."/>
            <person name="Chovatia M."/>
            <person name="Grimwood J."/>
            <person name="Jenkins J.W."/>
            <person name="Jueterbock A."/>
            <person name="Mraz A."/>
            <person name="Stam W.T."/>
            <person name="Tice H."/>
            <person name="Bornberg-Bauer E."/>
            <person name="Green P.J."/>
            <person name="Pearson G.A."/>
            <person name="Procaccini G."/>
            <person name="Duarte C.M."/>
            <person name="Schmutz J."/>
            <person name="Reusch T.B.H."/>
            <person name="Van de Peer Y."/>
        </authorList>
    </citation>
    <scope>NUCLEOTIDE SEQUENCE [LARGE SCALE GENOMIC DNA]</scope>
    <source>
        <strain evidence="12">cv. Finnish</strain>
    </source>
</reference>
<organism evidence="11 12">
    <name type="scientific">Zostera marina</name>
    <name type="common">Eelgrass</name>
    <dbReference type="NCBI Taxonomy" id="29655"/>
    <lineage>
        <taxon>Eukaryota</taxon>
        <taxon>Viridiplantae</taxon>
        <taxon>Streptophyta</taxon>
        <taxon>Embryophyta</taxon>
        <taxon>Tracheophyta</taxon>
        <taxon>Spermatophyta</taxon>
        <taxon>Magnoliopsida</taxon>
        <taxon>Liliopsida</taxon>
        <taxon>Zosteraceae</taxon>
        <taxon>Zostera</taxon>
    </lineage>
</organism>
<dbReference type="Pfam" id="PF03351">
    <property type="entry name" value="DOMON"/>
    <property type="match status" value="1"/>
</dbReference>
<dbReference type="PROSITE" id="PS50939">
    <property type="entry name" value="CYTOCHROME_B561"/>
    <property type="match status" value="1"/>
</dbReference>
<dbReference type="Proteomes" id="UP000036987">
    <property type="component" value="Unassembled WGS sequence"/>
</dbReference>
<accession>A0A0K9P376</accession>
<dbReference type="PANTHER" id="PTHR23130">
    <property type="entry name" value="CYTOCHROME B561 AND DOMON DOMAIN-CONTAINING PROTEIN"/>
    <property type="match status" value="1"/>
</dbReference>
<dbReference type="GO" id="GO:0016020">
    <property type="term" value="C:membrane"/>
    <property type="evidence" value="ECO:0007669"/>
    <property type="project" value="UniProtKB-SubCell"/>
</dbReference>
<feature type="transmembrane region" description="Helical" evidence="8">
    <location>
        <begin position="47"/>
        <end position="65"/>
    </location>
</feature>
<dbReference type="PANTHER" id="PTHR23130:SF171">
    <property type="entry name" value="OS01G0895300 PROTEIN"/>
    <property type="match status" value="1"/>
</dbReference>
<evidence type="ECO:0000313" key="11">
    <source>
        <dbReference type="EMBL" id="KMZ63444.1"/>
    </source>
</evidence>
<dbReference type="OrthoDB" id="19261at2759"/>
<comment type="subcellular location">
    <subcellularLocation>
        <location evidence="1">Membrane</location>
    </subcellularLocation>
</comment>
<feature type="domain" description="DOMON" evidence="9">
    <location>
        <begin position="111"/>
        <end position="224"/>
    </location>
</feature>
<evidence type="ECO:0000313" key="12">
    <source>
        <dbReference type="Proteomes" id="UP000036987"/>
    </source>
</evidence>
<feature type="transmembrane region" description="Helical" evidence="8">
    <location>
        <begin position="299"/>
        <end position="321"/>
    </location>
</feature>
<keyword evidence="7 8" id="KW-0472">Membrane</keyword>
<dbReference type="InterPro" id="IPR005018">
    <property type="entry name" value="DOMON_domain"/>
</dbReference>